<dbReference type="Gene3D" id="2.30.110.10">
    <property type="entry name" value="Electron Transport, Fmn-binding Protein, Chain A"/>
    <property type="match status" value="1"/>
</dbReference>
<name>A0A315XMF7_9EURY</name>
<comment type="caution">
    <text evidence="3">The sequence shown here is derived from an EMBL/GenBank/DDBJ whole genome shotgun (WGS) entry which is preliminary data.</text>
</comment>
<feature type="domain" description="DUF447" evidence="2">
    <location>
        <begin position="163"/>
        <end position="217"/>
    </location>
</feature>
<dbReference type="EMBL" id="MZGS01000020">
    <property type="protein sequence ID" value="PWB87505.1"/>
    <property type="molecule type" value="Genomic_DNA"/>
</dbReference>
<sequence length="228" mass="25836">MNRHYIEDVINKDDKMGIDLTDIGIEEGQKYEGIYTTMSKDGVKNAAPIGIVCKGKDKLGCRLFVGTQTLKNIMETRRYVVNITFDPIYFVNSTIGNLDIEEFTDDDDIAILKNAEAYVICDVTDIRKMDPIKDHVTSNGEAYIISSDVVEIVKNHPCAKALNRGVFALLECLTNYTRLDLVSKEQQDYFIGRFNENNRMIKRVSGPDTIKAMEILKNSMIKKGFDVE</sequence>
<dbReference type="Pfam" id="PF04289">
    <property type="entry name" value="DUF447_N"/>
    <property type="match status" value="1"/>
</dbReference>
<feature type="domain" description="DUF447" evidence="1">
    <location>
        <begin position="31"/>
        <end position="127"/>
    </location>
</feature>
<dbReference type="AlphaFoldDB" id="A0A315XMF7"/>
<protein>
    <recommendedName>
        <fullName evidence="5">DUF447 family protein</fullName>
    </recommendedName>
</protein>
<evidence type="ECO:0000313" key="4">
    <source>
        <dbReference type="Proteomes" id="UP000251717"/>
    </source>
</evidence>
<organism evidence="3 4">
    <name type="scientific">Methanobrevibacter thaueri</name>
    <dbReference type="NCBI Taxonomy" id="190975"/>
    <lineage>
        <taxon>Archaea</taxon>
        <taxon>Methanobacteriati</taxon>
        <taxon>Methanobacteriota</taxon>
        <taxon>Methanomada group</taxon>
        <taxon>Methanobacteria</taxon>
        <taxon>Methanobacteriales</taxon>
        <taxon>Methanobacteriaceae</taxon>
        <taxon>Methanobrevibacter</taxon>
    </lineage>
</organism>
<evidence type="ECO:0000259" key="2">
    <source>
        <dbReference type="Pfam" id="PF20766"/>
    </source>
</evidence>
<dbReference type="RefSeq" id="WP_243409696.1">
    <property type="nucleotide sequence ID" value="NZ_MZGS01000020.1"/>
</dbReference>
<dbReference type="Gene3D" id="1.20.58.290">
    <property type="entry name" value="Hypothetical membrane protein ta0354_69_121"/>
    <property type="match status" value="1"/>
</dbReference>
<dbReference type="InterPro" id="IPR012349">
    <property type="entry name" value="Split_barrel_FMN-bd"/>
</dbReference>
<dbReference type="Pfam" id="PF20766">
    <property type="entry name" value="DUF447_C"/>
    <property type="match status" value="1"/>
</dbReference>
<evidence type="ECO:0000313" key="3">
    <source>
        <dbReference type="EMBL" id="PWB87505.1"/>
    </source>
</evidence>
<dbReference type="SUPFAM" id="SSF50475">
    <property type="entry name" value="FMN-binding split barrel"/>
    <property type="match status" value="1"/>
</dbReference>
<dbReference type="InterPro" id="IPR049288">
    <property type="entry name" value="DUF447_C"/>
</dbReference>
<dbReference type="Proteomes" id="UP000251717">
    <property type="component" value="Unassembled WGS sequence"/>
</dbReference>
<keyword evidence="4" id="KW-1185">Reference proteome</keyword>
<proteinExistence type="predicted"/>
<dbReference type="InterPro" id="IPR007386">
    <property type="entry name" value="DUF447_N"/>
</dbReference>
<evidence type="ECO:0000259" key="1">
    <source>
        <dbReference type="Pfam" id="PF04289"/>
    </source>
</evidence>
<reference evidence="3 4" key="1">
    <citation type="submission" date="2017-03" db="EMBL/GenBank/DDBJ databases">
        <title>Genome sequence of Methanobrevibacter thaueri.</title>
        <authorList>
            <person name="Poehlein A."/>
            <person name="Seedorf H."/>
            <person name="Daniel R."/>
        </authorList>
    </citation>
    <scope>NUCLEOTIDE SEQUENCE [LARGE SCALE GENOMIC DNA]</scope>
    <source>
        <strain evidence="3 4">DSM 11995</strain>
    </source>
</reference>
<evidence type="ECO:0008006" key="5">
    <source>
        <dbReference type="Google" id="ProtNLM"/>
    </source>
</evidence>
<accession>A0A315XMF7</accession>
<gene>
    <name evidence="3" type="ORF">MBBTH_10710</name>
</gene>